<comment type="caution">
    <text evidence="1">The sequence shown here is derived from an EMBL/GenBank/DDBJ whole genome shotgun (WGS) entry which is preliminary data.</text>
</comment>
<evidence type="ECO:0000313" key="2">
    <source>
        <dbReference type="Proteomes" id="UP000777661"/>
    </source>
</evidence>
<sequence length="76" mass="8585">MTDEKPKNLSLEDIDDAEFVLWMHDQLTRVRDFLVHQNVDDEMISAMDQAILDNEQWLSIEVAATVLTSTTGSGSC</sequence>
<name>A0ABS7RAF5_9HYPH</name>
<reference evidence="1 2" key="1">
    <citation type="submission" date="2021-06" db="EMBL/GenBank/DDBJ databases">
        <title>Nitratireductor porphyridii sp. nov., isolated from a small marine red alga, Porphyridium purpureum in South Korea.</title>
        <authorList>
            <person name="Kim K.H."/>
            <person name="Kristyanto S."/>
            <person name="Jeon C.O."/>
        </authorList>
    </citation>
    <scope>NUCLEOTIDE SEQUENCE [LARGE SCALE GENOMIC DNA]</scope>
    <source>
        <strain evidence="1 2">R6</strain>
    </source>
</reference>
<keyword evidence="2" id="KW-1185">Reference proteome</keyword>
<accession>A0ABS7RAF5</accession>
<dbReference type="EMBL" id="JAHSQO010000003">
    <property type="protein sequence ID" value="MBY8917365.1"/>
    <property type="molecule type" value="Genomic_DNA"/>
</dbReference>
<organism evidence="1 2">
    <name type="scientific">Nitratireductor rhodophyticola</name>
    <dbReference type="NCBI Taxonomy" id="2854036"/>
    <lineage>
        <taxon>Bacteria</taxon>
        <taxon>Pseudomonadati</taxon>
        <taxon>Pseudomonadota</taxon>
        <taxon>Alphaproteobacteria</taxon>
        <taxon>Hyphomicrobiales</taxon>
        <taxon>Phyllobacteriaceae</taxon>
        <taxon>Nitratireductor</taxon>
    </lineage>
</organism>
<gene>
    <name evidence="1" type="ORF">KVG22_12250</name>
</gene>
<proteinExistence type="predicted"/>
<dbReference type="Proteomes" id="UP000777661">
    <property type="component" value="Unassembled WGS sequence"/>
</dbReference>
<evidence type="ECO:0000313" key="1">
    <source>
        <dbReference type="EMBL" id="MBY8917365.1"/>
    </source>
</evidence>
<protein>
    <submittedName>
        <fullName evidence="1">Uncharacterized protein</fullName>
    </submittedName>
</protein>
<dbReference type="RefSeq" id="WP_223004519.1">
    <property type="nucleotide sequence ID" value="NZ_JAHSQO010000003.1"/>
</dbReference>